<reference evidence="7" key="1">
    <citation type="submission" date="2009-09" db="EMBL/GenBank/DDBJ databases">
        <authorList>
            <person name="Li F."/>
            <person name="Song L."/>
        </authorList>
    </citation>
    <scope>NUCLEOTIDE SEQUENCE</scope>
</reference>
<keyword evidence="3" id="KW-1015">Disulfide bond</keyword>
<dbReference type="AlphaFoldDB" id="J9PCW6"/>
<sequence length="128" mass="13592">MSGRSAVAMAVVVLVLVAGVMGGTRLGDCTHNLHCGPESCCLVGFMRYSIPTCLALGDVGSFCSPAEPSSRTLHYPNDIQVVLEEAYFGMCPCRSGLECVNRVCREPEPATDATPSIEANSLNSENDY</sequence>
<dbReference type="Gene3D" id="2.10.80.10">
    <property type="entry name" value="Lipase, subunit A"/>
    <property type="match status" value="1"/>
</dbReference>
<feature type="domain" description="Prokineticin" evidence="6">
    <location>
        <begin position="7"/>
        <end position="101"/>
    </location>
</feature>
<evidence type="ECO:0000256" key="1">
    <source>
        <dbReference type="ARBA" id="ARBA00004613"/>
    </source>
</evidence>
<evidence type="ECO:0000256" key="3">
    <source>
        <dbReference type="ARBA" id="ARBA00023157"/>
    </source>
</evidence>
<proteinExistence type="evidence at transcript level"/>
<evidence type="ECO:0000256" key="5">
    <source>
        <dbReference type="SAM" id="SignalP"/>
    </source>
</evidence>
<organism evidence="7">
    <name type="scientific">Eriocheir sinensis</name>
    <name type="common">Chinese mitten crab</name>
    <dbReference type="NCBI Taxonomy" id="95602"/>
    <lineage>
        <taxon>Eukaryota</taxon>
        <taxon>Metazoa</taxon>
        <taxon>Ecdysozoa</taxon>
        <taxon>Arthropoda</taxon>
        <taxon>Crustacea</taxon>
        <taxon>Multicrustacea</taxon>
        <taxon>Malacostraca</taxon>
        <taxon>Eumalacostraca</taxon>
        <taxon>Eucarida</taxon>
        <taxon>Decapoda</taxon>
        <taxon>Pleocyemata</taxon>
        <taxon>Brachyura</taxon>
        <taxon>Eubrachyura</taxon>
        <taxon>Grapsoidea</taxon>
        <taxon>Varunidae</taxon>
        <taxon>Eriocheir</taxon>
    </lineage>
</organism>
<dbReference type="InterPro" id="IPR023569">
    <property type="entry name" value="Prokineticin_domain"/>
</dbReference>
<name>J9PCW6_ERISI</name>
<feature type="compositionally biased region" description="Polar residues" evidence="4">
    <location>
        <begin position="113"/>
        <end position="128"/>
    </location>
</feature>
<evidence type="ECO:0000313" key="7">
    <source>
        <dbReference type="EMBL" id="ADF87934.1"/>
    </source>
</evidence>
<accession>J9PCW6</accession>
<comment type="subcellular location">
    <subcellularLocation>
        <location evidence="1">Secreted</location>
    </subcellularLocation>
</comment>
<dbReference type="Pfam" id="PF06607">
    <property type="entry name" value="Prokineticin"/>
    <property type="match status" value="1"/>
</dbReference>
<feature type="chain" id="PRO_5003825789" evidence="5">
    <location>
        <begin position="23"/>
        <end position="128"/>
    </location>
</feature>
<feature type="signal peptide" evidence="5">
    <location>
        <begin position="1"/>
        <end position="22"/>
    </location>
</feature>
<keyword evidence="5" id="KW-0732">Signal</keyword>
<evidence type="ECO:0000256" key="2">
    <source>
        <dbReference type="ARBA" id="ARBA00022525"/>
    </source>
</evidence>
<evidence type="ECO:0000259" key="6">
    <source>
        <dbReference type="Pfam" id="PF06607"/>
    </source>
</evidence>
<dbReference type="EMBL" id="GU002534">
    <property type="protein sequence ID" value="ADF87934.1"/>
    <property type="molecule type" value="mRNA"/>
</dbReference>
<protein>
    <submittedName>
        <fullName evidence="7">Astakine</fullName>
    </submittedName>
</protein>
<evidence type="ECO:0000256" key="4">
    <source>
        <dbReference type="SAM" id="MobiDB-lite"/>
    </source>
</evidence>
<feature type="region of interest" description="Disordered" evidence="4">
    <location>
        <begin position="108"/>
        <end position="128"/>
    </location>
</feature>
<keyword evidence="2" id="KW-0964">Secreted</keyword>
<dbReference type="OrthoDB" id="6335612at2759"/>
<dbReference type="GO" id="GO:0005576">
    <property type="term" value="C:extracellular region"/>
    <property type="evidence" value="ECO:0007669"/>
    <property type="project" value="UniProtKB-SubCell"/>
</dbReference>